<proteinExistence type="predicted"/>
<dbReference type="GeneID" id="85364939"/>
<dbReference type="AlphaFoldDB" id="A0AA39N799"/>
<organism evidence="3 4">
    <name type="scientific">Armillaria tabescens</name>
    <name type="common">Ringless honey mushroom</name>
    <name type="synonym">Agaricus tabescens</name>
    <dbReference type="NCBI Taxonomy" id="1929756"/>
    <lineage>
        <taxon>Eukaryota</taxon>
        <taxon>Fungi</taxon>
        <taxon>Dikarya</taxon>
        <taxon>Basidiomycota</taxon>
        <taxon>Agaricomycotina</taxon>
        <taxon>Agaricomycetes</taxon>
        <taxon>Agaricomycetidae</taxon>
        <taxon>Agaricales</taxon>
        <taxon>Marasmiineae</taxon>
        <taxon>Physalacriaceae</taxon>
        <taxon>Desarmillaria</taxon>
    </lineage>
</organism>
<reference evidence="3" key="1">
    <citation type="submission" date="2023-06" db="EMBL/GenBank/DDBJ databases">
        <authorList>
            <consortium name="Lawrence Berkeley National Laboratory"/>
            <person name="Ahrendt S."/>
            <person name="Sahu N."/>
            <person name="Indic B."/>
            <person name="Wong-Bajracharya J."/>
            <person name="Merenyi Z."/>
            <person name="Ke H.-M."/>
            <person name="Monk M."/>
            <person name="Kocsube S."/>
            <person name="Drula E."/>
            <person name="Lipzen A."/>
            <person name="Balint B."/>
            <person name="Henrissat B."/>
            <person name="Andreopoulos B."/>
            <person name="Martin F.M."/>
            <person name="Harder C.B."/>
            <person name="Rigling D."/>
            <person name="Ford K.L."/>
            <person name="Foster G.D."/>
            <person name="Pangilinan J."/>
            <person name="Papanicolaou A."/>
            <person name="Barry K."/>
            <person name="LaButti K."/>
            <person name="Viragh M."/>
            <person name="Koriabine M."/>
            <person name="Yan M."/>
            <person name="Riley R."/>
            <person name="Champramary S."/>
            <person name="Plett K.L."/>
            <person name="Tsai I.J."/>
            <person name="Slot J."/>
            <person name="Sipos G."/>
            <person name="Plett J."/>
            <person name="Nagy L.G."/>
            <person name="Grigoriev I.V."/>
        </authorList>
    </citation>
    <scope>NUCLEOTIDE SEQUENCE</scope>
    <source>
        <strain evidence="3">CCBAS 213</strain>
    </source>
</reference>
<sequence length="150" mass="16547">MNALLTFSLWITILFVGIEPRQLRPRKPPGDGPCTLKEILSAESSLSSIATEITPNVIALLSDNEEGSNVIMISSDSESDSDEDGFKGQGYRTQQKKGPPESDPDVQLPCPKRRRASAIRRHVSSSEGSCSPSPEKPPTKLRRLRRWTES</sequence>
<gene>
    <name evidence="3" type="ORF">EV420DRAFT_249185</name>
</gene>
<feature type="compositionally biased region" description="Basic residues" evidence="1">
    <location>
        <begin position="111"/>
        <end position="123"/>
    </location>
</feature>
<dbReference type="Proteomes" id="UP001175211">
    <property type="component" value="Unassembled WGS sequence"/>
</dbReference>
<evidence type="ECO:0000256" key="2">
    <source>
        <dbReference type="SAM" id="SignalP"/>
    </source>
</evidence>
<keyword evidence="4" id="KW-1185">Reference proteome</keyword>
<evidence type="ECO:0000313" key="4">
    <source>
        <dbReference type="Proteomes" id="UP001175211"/>
    </source>
</evidence>
<feature type="region of interest" description="Disordered" evidence="1">
    <location>
        <begin position="70"/>
        <end position="150"/>
    </location>
</feature>
<feature type="compositionally biased region" description="Basic residues" evidence="1">
    <location>
        <begin position="139"/>
        <end position="150"/>
    </location>
</feature>
<comment type="caution">
    <text evidence="3">The sequence shown here is derived from an EMBL/GenBank/DDBJ whole genome shotgun (WGS) entry which is preliminary data.</text>
</comment>
<name>A0AA39N799_ARMTA</name>
<protein>
    <submittedName>
        <fullName evidence="3">Uncharacterized protein</fullName>
    </submittedName>
</protein>
<evidence type="ECO:0000313" key="3">
    <source>
        <dbReference type="EMBL" id="KAK0460055.1"/>
    </source>
</evidence>
<dbReference type="RefSeq" id="XP_060332181.1">
    <property type="nucleotide sequence ID" value="XM_060481391.1"/>
</dbReference>
<accession>A0AA39N799</accession>
<feature type="signal peptide" evidence="2">
    <location>
        <begin position="1"/>
        <end position="20"/>
    </location>
</feature>
<keyword evidence="2" id="KW-0732">Signal</keyword>
<dbReference type="EMBL" id="JAUEPS010000013">
    <property type="protein sequence ID" value="KAK0460055.1"/>
    <property type="molecule type" value="Genomic_DNA"/>
</dbReference>
<feature type="chain" id="PRO_5041228789" evidence="2">
    <location>
        <begin position="21"/>
        <end position="150"/>
    </location>
</feature>
<evidence type="ECO:0000256" key="1">
    <source>
        <dbReference type="SAM" id="MobiDB-lite"/>
    </source>
</evidence>